<comment type="pathway">
    <text evidence="2">Protein modification; protein glycosylation.</text>
</comment>
<evidence type="ECO:0000256" key="2">
    <source>
        <dbReference type="ARBA" id="ARBA00004922"/>
    </source>
</evidence>
<evidence type="ECO:0000256" key="10">
    <source>
        <dbReference type="SAM" id="Phobius"/>
    </source>
</evidence>
<evidence type="ECO:0000313" key="12">
    <source>
        <dbReference type="Proteomes" id="UP001166286"/>
    </source>
</evidence>
<evidence type="ECO:0000256" key="1">
    <source>
        <dbReference type="ARBA" id="ARBA00004323"/>
    </source>
</evidence>
<comment type="subcellular location">
    <subcellularLocation>
        <location evidence="1">Golgi apparatus membrane</location>
        <topology evidence="1">Single-pass type II membrane protein</topology>
    </subcellularLocation>
</comment>
<dbReference type="InterPro" id="IPR029044">
    <property type="entry name" value="Nucleotide-diphossugar_trans"/>
</dbReference>
<evidence type="ECO:0000256" key="9">
    <source>
        <dbReference type="ARBA" id="ARBA00023136"/>
    </source>
</evidence>
<keyword evidence="5 10" id="KW-0812">Transmembrane</keyword>
<comment type="similarity">
    <text evidence="3">Belongs to the MNN1/MNT family.</text>
</comment>
<gene>
    <name evidence="11" type="ORF">JMJ35_004403</name>
</gene>
<accession>A0AA39V2K5</accession>
<name>A0AA39V2K5_9LECA</name>
<dbReference type="GO" id="GO:0000026">
    <property type="term" value="F:alpha-1,2-mannosyltransferase activity"/>
    <property type="evidence" value="ECO:0007669"/>
    <property type="project" value="TreeGrafter"/>
</dbReference>
<proteinExistence type="inferred from homology"/>
<keyword evidence="6" id="KW-0735">Signal-anchor</keyword>
<dbReference type="GO" id="GO:0046354">
    <property type="term" value="P:mannan biosynthetic process"/>
    <property type="evidence" value="ECO:0007669"/>
    <property type="project" value="TreeGrafter"/>
</dbReference>
<evidence type="ECO:0000256" key="5">
    <source>
        <dbReference type="ARBA" id="ARBA00022692"/>
    </source>
</evidence>
<dbReference type="InterPro" id="IPR022751">
    <property type="entry name" value="Alpha_mannosyltransferase"/>
</dbReference>
<dbReference type="PANTHER" id="PTHR31646">
    <property type="entry name" value="ALPHA-1,2-MANNOSYLTRANSFERASE MNN2"/>
    <property type="match status" value="1"/>
</dbReference>
<dbReference type="AlphaFoldDB" id="A0AA39V2K5"/>
<evidence type="ECO:0000256" key="8">
    <source>
        <dbReference type="ARBA" id="ARBA00023034"/>
    </source>
</evidence>
<sequence>MYLPRARPTRSLFIALVVFLGGLTLFWQQYPVWSSSRPALLAEQTDGGFWKSLSALLAAATPQCRPPKKTCVAKPIWWDNVHTTTDTTPQNCLSMPESSIQAMRESHQTYVQGIANSRPNMSYIPGTRGLVTTAGTDYLPHVIISLRMLRKIGCQLPMEVFLSTQRDWEPYICNTVLPSLNARCIVQSPHLRTTAKNEPPSRYQSKIVSILTSTFSEVLFLDADCFPVTDPTKVFTTAPFTTTGLVTFPDYWATTASSIYYSITQTPFPALDKHQTTESGQLFISKPQHEQSLLLALYYNHFGKKFYYPLLSQGASGEGDKDTFLAAASFYNESYYQVHTGVKSLGHMVNDHMDGSAMIQYDPVEDYLFTSSPRDSQSNPNPSPKPMFIHNNFPKFNPRLLWTEHAHIITDPTTGAFRRPWTATKEVLDSFGFDVQKSHWREILWVACELEGKLWAWQGVDGICENTRAYVDEVFGVNNVRRGSGHGKE</sequence>
<comment type="caution">
    <text evidence="11">The sequence shown here is derived from an EMBL/GenBank/DDBJ whole genome shotgun (WGS) entry which is preliminary data.</text>
</comment>
<organism evidence="11 12">
    <name type="scientific">Cladonia borealis</name>
    <dbReference type="NCBI Taxonomy" id="184061"/>
    <lineage>
        <taxon>Eukaryota</taxon>
        <taxon>Fungi</taxon>
        <taxon>Dikarya</taxon>
        <taxon>Ascomycota</taxon>
        <taxon>Pezizomycotina</taxon>
        <taxon>Lecanoromycetes</taxon>
        <taxon>OSLEUM clade</taxon>
        <taxon>Lecanoromycetidae</taxon>
        <taxon>Lecanorales</taxon>
        <taxon>Lecanorineae</taxon>
        <taxon>Cladoniaceae</taxon>
        <taxon>Cladonia</taxon>
    </lineage>
</organism>
<dbReference type="PANTHER" id="PTHR31646:SF1">
    <property type="entry name" value="ALPHA-1,2-MANNOSYLTRANSFERASE MNN2"/>
    <property type="match status" value="1"/>
</dbReference>
<keyword evidence="4" id="KW-0808">Transferase</keyword>
<dbReference type="GO" id="GO:0000139">
    <property type="term" value="C:Golgi membrane"/>
    <property type="evidence" value="ECO:0007669"/>
    <property type="project" value="UniProtKB-SubCell"/>
</dbReference>
<dbReference type="EMBL" id="JAFEKC020000008">
    <property type="protein sequence ID" value="KAK0513417.1"/>
    <property type="molecule type" value="Genomic_DNA"/>
</dbReference>
<evidence type="ECO:0000256" key="6">
    <source>
        <dbReference type="ARBA" id="ARBA00022968"/>
    </source>
</evidence>
<keyword evidence="9 10" id="KW-0472">Membrane</keyword>
<dbReference type="SUPFAM" id="SSF53448">
    <property type="entry name" value="Nucleotide-diphospho-sugar transferases"/>
    <property type="match status" value="1"/>
</dbReference>
<protein>
    <recommendedName>
        <fullName evidence="13">Alpha-1,2-mannosyltransferase</fullName>
    </recommendedName>
</protein>
<keyword evidence="8" id="KW-0333">Golgi apparatus</keyword>
<dbReference type="Pfam" id="PF11051">
    <property type="entry name" value="Mannosyl_trans3"/>
    <property type="match status" value="1"/>
</dbReference>
<evidence type="ECO:0000256" key="7">
    <source>
        <dbReference type="ARBA" id="ARBA00022989"/>
    </source>
</evidence>
<evidence type="ECO:0000256" key="3">
    <source>
        <dbReference type="ARBA" id="ARBA00009105"/>
    </source>
</evidence>
<keyword evidence="7 10" id="KW-1133">Transmembrane helix</keyword>
<evidence type="ECO:0000313" key="11">
    <source>
        <dbReference type="EMBL" id="KAK0513417.1"/>
    </source>
</evidence>
<dbReference type="Proteomes" id="UP001166286">
    <property type="component" value="Unassembled WGS sequence"/>
</dbReference>
<feature type="transmembrane region" description="Helical" evidence="10">
    <location>
        <begin position="12"/>
        <end position="30"/>
    </location>
</feature>
<evidence type="ECO:0000256" key="4">
    <source>
        <dbReference type="ARBA" id="ARBA00022679"/>
    </source>
</evidence>
<evidence type="ECO:0008006" key="13">
    <source>
        <dbReference type="Google" id="ProtNLM"/>
    </source>
</evidence>
<reference evidence="11" key="1">
    <citation type="submission" date="2023-03" db="EMBL/GenBank/DDBJ databases">
        <title>Complete genome of Cladonia borealis.</title>
        <authorList>
            <person name="Park H."/>
        </authorList>
    </citation>
    <scope>NUCLEOTIDE SEQUENCE</scope>
    <source>
        <strain evidence="11">ANT050790</strain>
    </source>
</reference>
<keyword evidence="12" id="KW-1185">Reference proteome</keyword>